<organism evidence="2 3">
    <name type="scientific">Aquimarina algiphila</name>
    <dbReference type="NCBI Taxonomy" id="2047982"/>
    <lineage>
        <taxon>Bacteria</taxon>
        <taxon>Pseudomonadati</taxon>
        <taxon>Bacteroidota</taxon>
        <taxon>Flavobacteriia</taxon>
        <taxon>Flavobacteriales</taxon>
        <taxon>Flavobacteriaceae</taxon>
        <taxon>Aquimarina</taxon>
    </lineage>
</organism>
<dbReference type="PANTHER" id="PTHR23150:SF19">
    <property type="entry name" value="FORMYLGLYCINE-GENERATING ENZYME"/>
    <property type="match status" value="1"/>
</dbReference>
<dbReference type="EMBL" id="VLNR01000034">
    <property type="protein sequence ID" value="TSE07345.1"/>
    <property type="molecule type" value="Genomic_DNA"/>
</dbReference>
<dbReference type="GO" id="GO:0120147">
    <property type="term" value="F:formylglycine-generating oxidase activity"/>
    <property type="evidence" value="ECO:0007669"/>
    <property type="project" value="TreeGrafter"/>
</dbReference>
<dbReference type="InterPro" id="IPR051043">
    <property type="entry name" value="Sulfatase_Mod_Factor_Kinase"/>
</dbReference>
<comment type="caution">
    <text evidence="2">The sequence shown here is derived from an EMBL/GenBank/DDBJ whole genome shotgun (WGS) entry which is preliminary data.</text>
</comment>
<feature type="domain" description="Sulfatase-modifying factor enzyme-like" evidence="1">
    <location>
        <begin position="45"/>
        <end position="350"/>
    </location>
</feature>
<dbReference type="InterPro" id="IPR042095">
    <property type="entry name" value="SUMF_sf"/>
</dbReference>
<keyword evidence="3" id="KW-1185">Reference proteome</keyword>
<accession>A0A554VI82</accession>
<evidence type="ECO:0000313" key="2">
    <source>
        <dbReference type="EMBL" id="TSE07345.1"/>
    </source>
</evidence>
<dbReference type="InterPro" id="IPR016187">
    <property type="entry name" value="CTDL_fold"/>
</dbReference>
<name>A0A554VI82_9FLAO</name>
<dbReference type="AlphaFoldDB" id="A0A554VI82"/>
<gene>
    <name evidence="2" type="ORF">FOF46_16160</name>
</gene>
<evidence type="ECO:0000259" key="1">
    <source>
        <dbReference type="Pfam" id="PF03781"/>
    </source>
</evidence>
<protein>
    <submittedName>
        <fullName evidence="2">Formylglycine-generating enzyme family protein</fullName>
    </submittedName>
</protein>
<evidence type="ECO:0000313" key="3">
    <source>
        <dbReference type="Proteomes" id="UP000318833"/>
    </source>
</evidence>
<dbReference type="SUPFAM" id="SSF56436">
    <property type="entry name" value="C-type lectin-like"/>
    <property type="match status" value="1"/>
</dbReference>
<reference evidence="2 3" key="1">
    <citation type="submission" date="2019-07" db="EMBL/GenBank/DDBJ databases">
        <title>The draft genome sequence of Aquimarina algiphila M91.</title>
        <authorList>
            <person name="Meng X."/>
        </authorList>
    </citation>
    <scope>NUCLEOTIDE SEQUENCE [LARGE SCALE GENOMIC DNA]</scope>
    <source>
        <strain evidence="2 3">M91</strain>
    </source>
</reference>
<dbReference type="PANTHER" id="PTHR23150">
    <property type="entry name" value="SULFATASE MODIFYING FACTOR 1, 2"/>
    <property type="match status" value="1"/>
</dbReference>
<dbReference type="Pfam" id="PF03781">
    <property type="entry name" value="FGE-sulfatase"/>
    <property type="match status" value="1"/>
</dbReference>
<dbReference type="InterPro" id="IPR005532">
    <property type="entry name" value="SUMF_dom"/>
</dbReference>
<sequence length="363" mass="41575">MRFTLLLSIILLLCISCDQKRQTEESIKTKESKEIKVETPKDGPPGMVWITGDQFTMGALENDSYARTDEKPAHEVKVSGFWMDINEVTNSEFRKFIEATGYVTTAEKKPDWEELKKQVPPGTPKPHDSMLVAASMVFTPVDTDNLFDWSQWWSWVKGANWQHPQGPESSIEGKEDHPVVQVSWDDAQAYLNWVGKRFPTDAEWEFAARGGLQNKLYPWGNDTNISAFGNTWQGTFPLYNSLKDGYFTTAPVRTYQPNGYGLYDMAGNVWEWTSDWYNVTYYKESADQGVIEDPKGADKPFDPRQPYTPQRIQRGGSFLCNNSYCSSYRASARMHSSQDTSQDHVGFRGVMTQEQWEVLKNKQ</sequence>
<proteinExistence type="predicted"/>
<dbReference type="Gene3D" id="3.90.1580.10">
    <property type="entry name" value="paralog of FGE (formylglycine-generating enzyme)"/>
    <property type="match status" value="1"/>
</dbReference>
<dbReference type="Proteomes" id="UP000318833">
    <property type="component" value="Unassembled WGS sequence"/>
</dbReference>
<dbReference type="OrthoDB" id="9768004at2"/>